<dbReference type="PANTHER" id="PTHR22835:SF515">
    <property type="entry name" value="ACETYLAJMALAN ESTERASE-LIKE"/>
    <property type="match status" value="1"/>
</dbReference>
<dbReference type="AlphaFoldDB" id="A0A328E2G7"/>
<proteinExistence type="inferred from homology"/>
<keyword evidence="2" id="KW-0732">Signal</keyword>
<dbReference type="PANTHER" id="PTHR22835">
    <property type="entry name" value="ZINC FINGER FYVE DOMAIN CONTAINING PROTEIN"/>
    <property type="match status" value="1"/>
</dbReference>
<evidence type="ECO:0000313" key="3">
    <source>
        <dbReference type="EMBL" id="RAL50633.1"/>
    </source>
</evidence>
<keyword evidence="4" id="KW-1185">Reference proteome</keyword>
<comment type="similarity">
    <text evidence="1">Belongs to the 'GDSL' lipolytic enzyme family.</text>
</comment>
<protein>
    <recommendedName>
        <fullName evidence="5">SGNH hydrolase-type esterase domain-containing protein</fullName>
    </recommendedName>
</protein>
<evidence type="ECO:0000313" key="4">
    <source>
        <dbReference type="Proteomes" id="UP000249390"/>
    </source>
</evidence>
<evidence type="ECO:0000256" key="2">
    <source>
        <dbReference type="SAM" id="SignalP"/>
    </source>
</evidence>
<dbReference type="InterPro" id="IPR036514">
    <property type="entry name" value="SGNH_hydro_sf"/>
</dbReference>
<reference evidence="3 4" key="1">
    <citation type="submission" date="2018-06" db="EMBL/GenBank/DDBJ databases">
        <title>The Genome of Cuscuta australis (Dodder) Provides Insight into the Evolution of Plant Parasitism.</title>
        <authorList>
            <person name="Liu H."/>
        </authorList>
    </citation>
    <scope>NUCLEOTIDE SEQUENCE [LARGE SCALE GENOMIC DNA]</scope>
    <source>
        <strain evidence="4">cv. Yunnan</strain>
        <tissue evidence="3">Vines</tissue>
    </source>
</reference>
<feature type="chain" id="PRO_5016278875" description="SGNH hydrolase-type esterase domain-containing protein" evidence="2">
    <location>
        <begin position="39"/>
        <end position="281"/>
    </location>
</feature>
<comment type="caution">
    <text evidence="3">The sequence shown here is derived from an EMBL/GenBank/DDBJ whole genome shotgun (WGS) entry which is preliminary data.</text>
</comment>
<dbReference type="EMBL" id="NQVE01000056">
    <property type="protein sequence ID" value="RAL50633.1"/>
    <property type="molecule type" value="Genomic_DNA"/>
</dbReference>
<gene>
    <name evidence="3" type="ORF">DM860_015780</name>
</gene>
<dbReference type="Gene3D" id="3.40.50.1110">
    <property type="entry name" value="SGNH hydrolase"/>
    <property type="match status" value="1"/>
</dbReference>
<accession>A0A328E2G7</accession>
<evidence type="ECO:0000256" key="1">
    <source>
        <dbReference type="ARBA" id="ARBA00008668"/>
    </source>
</evidence>
<dbReference type="Proteomes" id="UP000249390">
    <property type="component" value="Unassembled WGS sequence"/>
</dbReference>
<name>A0A328E2G7_9ASTE</name>
<sequence>MPSSTSKSTVSLSPLLMALFLDLLLLLSLCFSPSSSDARILRPTAAPTCIFRTLFRFGEGKTSLLHGLDLPRGHVSSSAGLPSPVFKNALFGSDSSFAAPGAVVMSPGFFVKNGISVQARDIAGNSLGSQIDRFLDLVSRSPERLRGTLFFVNEPGENDYKLAFKNGKSVGEVGRMVPEVVSAIKEQLKRLIGAGAVNLVVSGVPGPEDRRGAEGMEMFGRLHDDHLQQALVELKTEFPEVDIVYGNLEKMTEDGGHWALQSSHSAACKHSGRRRKAFLAR</sequence>
<feature type="signal peptide" evidence="2">
    <location>
        <begin position="1"/>
        <end position="38"/>
    </location>
</feature>
<evidence type="ECO:0008006" key="5">
    <source>
        <dbReference type="Google" id="ProtNLM"/>
    </source>
</evidence>
<organism evidence="3 4">
    <name type="scientific">Cuscuta australis</name>
    <dbReference type="NCBI Taxonomy" id="267555"/>
    <lineage>
        <taxon>Eukaryota</taxon>
        <taxon>Viridiplantae</taxon>
        <taxon>Streptophyta</taxon>
        <taxon>Embryophyta</taxon>
        <taxon>Tracheophyta</taxon>
        <taxon>Spermatophyta</taxon>
        <taxon>Magnoliopsida</taxon>
        <taxon>eudicotyledons</taxon>
        <taxon>Gunneridae</taxon>
        <taxon>Pentapetalae</taxon>
        <taxon>asterids</taxon>
        <taxon>lamiids</taxon>
        <taxon>Solanales</taxon>
        <taxon>Convolvulaceae</taxon>
        <taxon>Cuscuteae</taxon>
        <taxon>Cuscuta</taxon>
        <taxon>Cuscuta subgen. Grammica</taxon>
        <taxon>Cuscuta sect. Cleistogrammica</taxon>
    </lineage>
</organism>